<feature type="domain" description="AAA-ATPase-like" evidence="1">
    <location>
        <begin position="11"/>
        <end position="226"/>
    </location>
</feature>
<dbReference type="Pfam" id="PF08011">
    <property type="entry name" value="PDDEXK_9"/>
    <property type="match status" value="1"/>
</dbReference>
<protein>
    <submittedName>
        <fullName evidence="2">AAA family ATPase</fullName>
    </submittedName>
</protein>
<dbReference type="Pfam" id="PF09820">
    <property type="entry name" value="AAA-ATPase_like"/>
    <property type="match status" value="1"/>
</dbReference>
<evidence type="ECO:0000313" key="3">
    <source>
        <dbReference type="Proteomes" id="UP000283850"/>
    </source>
</evidence>
<dbReference type="PANTHER" id="PTHR34825">
    <property type="entry name" value="CONSERVED PROTEIN, WITH A WEAK D-GALACTARATE DEHYDRATASE/ALTRONATE HYDROLASE DOMAIN"/>
    <property type="match status" value="1"/>
</dbReference>
<dbReference type="Proteomes" id="UP000283850">
    <property type="component" value="Unassembled WGS sequence"/>
</dbReference>
<dbReference type="AlphaFoldDB" id="A0A412YDR4"/>
<organism evidence="2 3">
    <name type="scientific">Bacteroides intestinalis</name>
    <dbReference type="NCBI Taxonomy" id="329854"/>
    <lineage>
        <taxon>Bacteria</taxon>
        <taxon>Pseudomonadati</taxon>
        <taxon>Bacteroidota</taxon>
        <taxon>Bacteroidia</taxon>
        <taxon>Bacteroidales</taxon>
        <taxon>Bacteroidaceae</taxon>
        <taxon>Bacteroides</taxon>
    </lineage>
</organism>
<comment type="caution">
    <text evidence="2">The sequence shown here is derived from an EMBL/GenBank/DDBJ whole genome shotgun (WGS) entry which is preliminary data.</text>
</comment>
<sequence length="576" mass="67667">MMYMEGVKRIPYGVSNFVDVIEQNQYYVDKTMYLPLLEDQPSNLFLIRPRRFGKSIFLSMMSAYYDIARKNDFERLFGNLWIGSHPTRLQGTYQIMSFDFSRVGGSREQLEVNFQIYCTGELNIFMNKYHDFYSDHIRAQFEAAPTFEAKLQVILGEAHLRNYPLYLIVDEYDNFTNVVLNEHSENVYHTLTHADVFYRNAFKKFKGTSDRILMMGVSPVTLDDLTSGFNIGWNISTKQQFNTMLGFSETDVRQMFQYYKDCEQLKGDIDEMITEIKPWYDNYCFSKESLNRDPKMFNCDMVLYYLRQKIDLGYSPKQMIDPNTRTDYSKMKKLLNLDHLDGDRKGVIRRIAEEGQIVADLALSFPAKDLVNPELFTSLLFYYGMLTIIGTRGDRLILGIPNNNVRKQYYDYMLEQYQNKERISLNDLKNLYDNMAFDGDWRPAMEKIAYDYKENSSVRSLIEGERNIQGFFQAYLSINSYYLTAPEVELNHGFCDLFLMPDLQRYPEVEHSYILELKYLPAKDYDAKGEAQWKDAVAQIHRYAEGPKVQLMCQGTTLHCIVMQFSGWELARVEEV</sequence>
<gene>
    <name evidence="2" type="ORF">DWW10_08655</name>
</gene>
<dbReference type="InterPro" id="IPR018631">
    <property type="entry name" value="AAA-ATPase-like_dom"/>
</dbReference>
<dbReference type="EMBL" id="QRZF01000004">
    <property type="protein sequence ID" value="RGV55582.1"/>
    <property type="molecule type" value="Genomic_DNA"/>
</dbReference>
<name>A0A412YDR4_9BACE</name>
<evidence type="ECO:0000259" key="1">
    <source>
        <dbReference type="Pfam" id="PF09820"/>
    </source>
</evidence>
<dbReference type="InterPro" id="IPR012547">
    <property type="entry name" value="PDDEXK_9"/>
</dbReference>
<dbReference type="PANTHER" id="PTHR34825:SF2">
    <property type="entry name" value="AAA-ATPASE-LIKE DOMAIN-CONTAINING PROTEIN"/>
    <property type="match status" value="1"/>
</dbReference>
<reference evidence="2 3" key="1">
    <citation type="submission" date="2018-08" db="EMBL/GenBank/DDBJ databases">
        <title>A genome reference for cultivated species of the human gut microbiota.</title>
        <authorList>
            <person name="Zou Y."/>
            <person name="Xue W."/>
            <person name="Luo G."/>
        </authorList>
    </citation>
    <scope>NUCLEOTIDE SEQUENCE [LARGE SCALE GENOMIC DNA]</scope>
    <source>
        <strain evidence="2 3">AF14-32</strain>
    </source>
</reference>
<evidence type="ECO:0000313" key="2">
    <source>
        <dbReference type="EMBL" id="RGV55582.1"/>
    </source>
</evidence>
<proteinExistence type="predicted"/>
<accession>A0A412YDR4</accession>